<reference evidence="10" key="1">
    <citation type="journal article" date="2014" name="Nat. Genet.">
        <title>A reference genome for common bean and genome-wide analysis of dual domestications.</title>
        <authorList>
            <person name="Schmutz J."/>
            <person name="McClean P.E."/>
            <person name="Mamidi S."/>
            <person name="Wu G.A."/>
            <person name="Cannon S.B."/>
            <person name="Grimwood J."/>
            <person name="Jenkins J."/>
            <person name="Shu S."/>
            <person name="Song Q."/>
            <person name="Chavarro C."/>
            <person name="Torres-Torres M."/>
            <person name="Geffroy V."/>
            <person name="Moghaddam S.M."/>
            <person name="Gao D."/>
            <person name="Abernathy B."/>
            <person name="Barry K."/>
            <person name="Blair M."/>
            <person name="Brick M.A."/>
            <person name="Chovatia M."/>
            <person name="Gepts P."/>
            <person name="Goodstein D.M."/>
            <person name="Gonzales M."/>
            <person name="Hellsten U."/>
            <person name="Hyten D.L."/>
            <person name="Jia G."/>
            <person name="Kelly J.D."/>
            <person name="Kudrna D."/>
            <person name="Lee R."/>
            <person name="Richard M.M."/>
            <person name="Miklas P.N."/>
            <person name="Osorno J.M."/>
            <person name="Rodrigues J."/>
            <person name="Thareau V."/>
            <person name="Urrea C.A."/>
            <person name="Wang M."/>
            <person name="Yu Y."/>
            <person name="Zhang M."/>
            <person name="Wing R.A."/>
            <person name="Cregan P.B."/>
            <person name="Rokhsar D.S."/>
            <person name="Jackson S.A."/>
        </authorList>
    </citation>
    <scope>NUCLEOTIDE SEQUENCE [LARGE SCALE GENOMIC DNA]</scope>
    <source>
        <strain evidence="10">cv. G19833</strain>
    </source>
</reference>
<dbReference type="InterPro" id="IPR010989">
    <property type="entry name" value="SNARE"/>
</dbReference>
<keyword evidence="3" id="KW-0813">Transport</keyword>
<accession>V7BCR5</accession>
<dbReference type="SUPFAM" id="SSF47661">
    <property type="entry name" value="t-snare proteins"/>
    <property type="match status" value="1"/>
</dbReference>
<comment type="subcellular location">
    <subcellularLocation>
        <location evidence="1">Membrane</location>
        <topology evidence="1">Single-pass type IV membrane protein</topology>
    </subcellularLocation>
</comment>
<evidence type="ECO:0000259" key="8">
    <source>
        <dbReference type="PROSITE" id="PS50192"/>
    </source>
</evidence>
<dbReference type="Proteomes" id="UP000000226">
    <property type="component" value="Chromosome 7"/>
</dbReference>
<keyword evidence="6" id="KW-0175">Coiled coil</keyword>
<evidence type="ECO:0000256" key="6">
    <source>
        <dbReference type="ARBA" id="ARBA00023054"/>
    </source>
</evidence>
<dbReference type="SMR" id="V7BCR5"/>
<dbReference type="Gramene" id="ESW15370">
    <property type="protein sequence ID" value="ESW15370"/>
    <property type="gene ID" value="PHAVU_007G067400g"/>
</dbReference>
<dbReference type="InterPro" id="IPR045242">
    <property type="entry name" value="Syntaxin"/>
</dbReference>
<dbReference type="SMART" id="SM00397">
    <property type="entry name" value="t_SNARE"/>
    <property type="match status" value="1"/>
</dbReference>
<dbReference type="GO" id="GO:0006886">
    <property type="term" value="P:intracellular protein transport"/>
    <property type="evidence" value="ECO:0007669"/>
    <property type="project" value="InterPro"/>
</dbReference>
<evidence type="ECO:0000313" key="9">
    <source>
        <dbReference type="EMBL" id="ESW15370.1"/>
    </source>
</evidence>
<dbReference type="GO" id="GO:0005484">
    <property type="term" value="F:SNAP receptor activity"/>
    <property type="evidence" value="ECO:0007669"/>
    <property type="project" value="InterPro"/>
</dbReference>
<dbReference type="InterPro" id="IPR006012">
    <property type="entry name" value="Syntaxin/epimorphin_CS"/>
</dbReference>
<dbReference type="EMBL" id="CM002294">
    <property type="protein sequence ID" value="ESW15370.1"/>
    <property type="molecule type" value="Genomic_DNA"/>
</dbReference>
<dbReference type="InterPro" id="IPR000727">
    <property type="entry name" value="T_SNARE_dom"/>
</dbReference>
<sequence>MQKSGCGKGSGVDRSRRATTISLKKKLKDKMAVQGQGRSQIMDALAEIQERHEAVRDVERKLLELQQIFLNIAVLVNAQGDMLDNIETQVSSAVNHVQQGNKGLITAKKHQKNSRK</sequence>
<evidence type="ECO:0000256" key="2">
    <source>
        <dbReference type="ARBA" id="ARBA00009063"/>
    </source>
</evidence>
<evidence type="ECO:0000256" key="3">
    <source>
        <dbReference type="ARBA" id="ARBA00022448"/>
    </source>
</evidence>
<proteinExistence type="inferred from homology"/>
<dbReference type="OMA" id="WIIFKAP"/>
<dbReference type="STRING" id="3885.V7BCR5"/>
<dbReference type="PROSITE" id="PS50192">
    <property type="entry name" value="T_SNARE"/>
    <property type="match status" value="1"/>
</dbReference>
<dbReference type="CDD" id="cd15848">
    <property type="entry name" value="SNARE_syntaxin1-like"/>
    <property type="match status" value="1"/>
</dbReference>
<evidence type="ECO:0000256" key="5">
    <source>
        <dbReference type="ARBA" id="ARBA00022990"/>
    </source>
</evidence>
<name>V7BCR5_PHAVU</name>
<dbReference type="GO" id="GO:0031201">
    <property type="term" value="C:SNARE complex"/>
    <property type="evidence" value="ECO:0007669"/>
    <property type="project" value="TreeGrafter"/>
</dbReference>
<dbReference type="Pfam" id="PF05739">
    <property type="entry name" value="SNARE"/>
    <property type="match status" value="1"/>
</dbReference>
<dbReference type="GO" id="GO:0006887">
    <property type="term" value="P:exocytosis"/>
    <property type="evidence" value="ECO:0007669"/>
    <property type="project" value="TreeGrafter"/>
</dbReference>
<dbReference type="PANTHER" id="PTHR19957:SF307">
    <property type="entry name" value="PROTEIN SSO1-RELATED"/>
    <property type="match status" value="1"/>
</dbReference>
<evidence type="ECO:0000256" key="4">
    <source>
        <dbReference type="ARBA" id="ARBA00022927"/>
    </source>
</evidence>
<dbReference type="FunFam" id="1.20.5.110:FF:000008">
    <property type="entry name" value="Syntaxin 132"/>
    <property type="match status" value="1"/>
</dbReference>
<dbReference type="GO" id="GO:0005886">
    <property type="term" value="C:plasma membrane"/>
    <property type="evidence" value="ECO:0007669"/>
    <property type="project" value="TreeGrafter"/>
</dbReference>
<protein>
    <recommendedName>
        <fullName evidence="8">t-SNARE coiled-coil homology domain-containing protein</fullName>
    </recommendedName>
</protein>
<feature type="region of interest" description="Disordered" evidence="7">
    <location>
        <begin position="1"/>
        <end position="34"/>
    </location>
</feature>
<dbReference type="Gene3D" id="1.20.5.110">
    <property type="match status" value="1"/>
</dbReference>
<dbReference type="GO" id="GO:0000149">
    <property type="term" value="F:SNARE binding"/>
    <property type="evidence" value="ECO:0007669"/>
    <property type="project" value="TreeGrafter"/>
</dbReference>
<dbReference type="GO" id="GO:0006906">
    <property type="term" value="P:vesicle fusion"/>
    <property type="evidence" value="ECO:0007669"/>
    <property type="project" value="TreeGrafter"/>
</dbReference>
<dbReference type="PANTHER" id="PTHR19957">
    <property type="entry name" value="SYNTAXIN"/>
    <property type="match status" value="1"/>
</dbReference>
<gene>
    <name evidence="9" type="ORF">PHAVU_007G067400g</name>
</gene>
<evidence type="ECO:0000256" key="7">
    <source>
        <dbReference type="SAM" id="MobiDB-lite"/>
    </source>
</evidence>
<organism evidence="9 10">
    <name type="scientific">Phaseolus vulgaris</name>
    <name type="common">Kidney bean</name>
    <name type="synonym">French bean</name>
    <dbReference type="NCBI Taxonomy" id="3885"/>
    <lineage>
        <taxon>Eukaryota</taxon>
        <taxon>Viridiplantae</taxon>
        <taxon>Streptophyta</taxon>
        <taxon>Embryophyta</taxon>
        <taxon>Tracheophyta</taxon>
        <taxon>Spermatophyta</taxon>
        <taxon>Magnoliopsida</taxon>
        <taxon>eudicotyledons</taxon>
        <taxon>Gunneridae</taxon>
        <taxon>Pentapetalae</taxon>
        <taxon>rosids</taxon>
        <taxon>fabids</taxon>
        <taxon>Fabales</taxon>
        <taxon>Fabaceae</taxon>
        <taxon>Papilionoideae</taxon>
        <taxon>50 kb inversion clade</taxon>
        <taxon>NPAAA clade</taxon>
        <taxon>indigoferoid/millettioid clade</taxon>
        <taxon>Phaseoleae</taxon>
        <taxon>Phaseolus</taxon>
    </lineage>
</organism>
<dbReference type="GO" id="GO:0048278">
    <property type="term" value="P:vesicle docking"/>
    <property type="evidence" value="ECO:0007669"/>
    <property type="project" value="TreeGrafter"/>
</dbReference>
<comment type="similarity">
    <text evidence="2">Belongs to the syntaxin family.</text>
</comment>
<feature type="compositionally biased region" description="Gly residues" evidence="7">
    <location>
        <begin position="1"/>
        <end position="10"/>
    </location>
</feature>
<keyword evidence="4" id="KW-0653">Protein transport</keyword>
<evidence type="ECO:0000313" key="10">
    <source>
        <dbReference type="Proteomes" id="UP000000226"/>
    </source>
</evidence>
<dbReference type="OrthoDB" id="1936500at2759"/>
<keyword evidence="5" id="KW-0007">Acetylation</keyword>
<evidence type="ECO:0000256" key="1">
    <source>
        <dbReference type="ARBA" id="ARBA00004211"/>
    </source>
</evidence>
<keyword evidence="10" id="KW-1185">Reference proteome</keyword>
<dbReference type="AlphaFoldDB" id="V7BCR5"/>
<dbReference type="GO" id="GO:0012505">
    <property type="term" value="C:endomembrane system"/>
    <property type="evidence" value="ECO:0007669"/>
    <property type="project" value="TreeGrafter"/>
</dbReference>
<dbReference type="PROSITE" id="PS00914">
    <property type="entry name" value="SYNTAXIN"/>
    <property type="match status" value="1"/>
</dbReference>
<dbReference type="eggNOG" id="KOG0810">
    <property type="taxonomic scope" value="Eukaryota"/>
</dbReference>
<feature type="domain" description="T-SNARE coiled-coil homology" evidence="8">
    <location>
        <begin position="45"/>
        <end position="107"/>
    </location>
</feature>